<protein>
    <submittedName>
        <fullName evidence="3">DUF2092 domain-containing protein</fullName>
    </submittedName>
</protein>
<evidence type="ECO:0000313" key="4">
    <source>
        <dbReference type="EMBL" id="UWU14806.1"/>
    </source>
</evidence>
<dbReference type="Proteomes" id="UP000232164">
    <property type="component" value="Unassembled WGS sequence"/>
</dbReference>
<evidence type="ECO:0000313" key="5">
    <source>
        <dbReference type="Proteomes" id="UP000232164"/>
    </source>
</evidence>
<name>A0A2N0D4C1_RHISU</name>
<reference evidence="4" key="3">
    <citation type="submission" date="2022-09" db="EMBL/GenBank/DDBJ databases">
        <title>Australian commercial rhizobial inoculants.</title>
        <authorList>
            <person name="Kohlmeier M.G."/>
            <person name="O'Hara G.W."/>
            <person name="Colombi E."/>
            <person name="Ramsay J.P."/>
            <person name="Terpolilli J."/>
        </authorList>
    </citation>
    <scope>NUCLEOTIDE SEQUENCE</scope>
    <source>
        <strain evidence="4">WSM1592</strain>
    </source>
</reference>
<feature type="signal peptide" evidence="2">
    <location>
        <begin position="1"/>
        <end position="37"/>
    </location>
</feature>
<dbReference type="Gene3D" id="2.50.20.10">
    <property type="entry name" value="Lipoprotein localisation LolA/LolB/LppX"/>
    <property type="match status" value="1"/>
</dbReference>
<dbReference type="Proteomes" id="UP001060123">
    <property type="component" value="Chromosome"/>
</dbReference>
<dbReference type="PIRSF" id="PIRSF012443">
    <property type="entry name" value="UCP012443"/>
    <property type="match status" value="1"/>
</dbReference>
<accession>A0A2N0D4C1</accession>
<feature type="chain" id="PRO_5014857979" evidence="2">
    <location>
        <begin position="38"/>
        <end position="270"/>
    </location>
</feature>
<proteinExistence type="predicted"/>
<dbReference type="SUPFAM" id="SSF89392">
    <property type="entry name" value="Prokaryotic lipoproteins and lipoprotein localization factors"/>
    <property type="match status" value="1"/>
</dbReference>
<keyword evidence="6" id="KW-1185">Reference proteome</keyword>
<dbReference type="EMBL" id="CP104143">
    <property type="protein sequence ID" value="UWU14806.1"/>
    <property type="molecule type" value="Genomic_DNA"/>
</dbReference>
<dbReference type="EMBL" id="PIQN01000020">
    <property type="protein sequence ID" value="PKA40961.1"/>
    <property type="molecule type" value="Genomic_DNA"/>
</dbReference>
<dbReference type="STRING" id="1041146.GCA_000427985_06725"/>
<sequence length="270" mass="29154">MKQENISASVCVRSRRRAVGLAAAVITAGLAAAPAWSQSVIDPDADSVLRAMADQLKALKELNVEYDTDHEIVDRQGQKIQYSASGSMAISRPSGLSMTRKGPYADVQVTFDGKVVSLYGKGLNVYAQFDSPGPSIDEAVQEFRMLTGLDAVGADLLAADPYAALTDGVISGSLVGTSYVGGVECDHLAFRNDVVDWQLWISKGDQKLPMKYVITTKWVTGAPQYTLRLRDWSTNKVDAKTFSFTPPAEAKKLDAVYSDAIGDLVLESHE</sequence>
<dbReference type="InterPro" id="IPR019207">
    <property type="entry name" value="DUF2092"/>
</dbReference>
<dbReference type="InterPro" id="IPR029046">
    <property type="entry name" value="LolA/LolB/LppX"/>
</dbReference>
<dbReference type="AlphaFoldDB" id="A0A2N0D4C1"/>
<evidence type="ECO:0000313" key="3">
    <source>
        <dbReference type="EMBL" id="PKA40961.1"/>
    </source>
</evidence>
<dbReference type="RefSeq" id="WP_027509968.1">
    <property type="nucleotide sequence ID" value="NZ_CP104143.1"/>
</dbReference>
<evidence type="ECO:0000313" key="6">
    <source>
        <dbReference type="Proteomes" id="UP001060123"/>
    </source>
</evidence>
<reference evidence="3 5" key="1">
    <citation type="submission" date="2017-11" db="EMBL/GenBank/DDBJ databases">
        <authorList>
            <person name="Han C.G."/>
        </authorList>
    </citation>
    <scope>NUCLEOTIDE SEQUENCE [LARGE SCALE GENOMIC DNA]</scope>
    <source>
        <strain evidence="3 5">HCNT1</strain>
    </source>
</reference>
<evidence type="ECO:0000256" key="1">
    <source>
        <dbReference type="ARBA" id="ARBA00022729"/>
    </source>
</evidence>
<keyword evidence="1 2" id="KW-0732">Signal</keyword>
<gene>
    <name evidence="3" type="ORF">CWR43_25245</name>
    <name evidence="4" type="ORF">N2599_01850</name>
</gene>
<evidence type="ECO:0000256" key="2">
    <source>
        <dbReference type="SAM" id="SignalP"/>
    </source>
</evidence>
<organism evidence="3 5">
    <name type="scientific">Rhizobium sullae</name>
    <name type="common">Rhizobium hedysari</name>
    <dbReference type="NCBI Taxonomy" id="50338"/>
    <lineage>
        <taxon>Bacteria</taxon>
        <taxon>Pseudomonadati</taxon>
        <taxon>Pseudomonadota</taxon>
        <taxon>Alphaproteobacteria</taxon>
        <taxon>Hyphomicrobiales</taxon>
        <taxon>Rhizobiaceae</taxon>
        <taxon>Rhizobium/Agrobacterium group</taxon>
        <taxon>Rhizobium</taxon>
    </lineage>
</organism>
<reference evidence="3 5" key="2">
    <citation type="submission" date="2017-12" db="EMBL/GenBank/DDBJ databases">
        <title>Genome sequence of Rhizobium sullae HCNT1 isolated from Sulla coronaria nodules and featuring peculiar denitrification phenotypes.</title>
        <authorList>
            <person name="De Diego-Diaz B."/>
            <person name="Treu L."/>
            <person name="Campanaro S."/>
            <person name="Da Silva Duarte V."/>
            <person name="Basaglia M."/>
            <person name="Favaro L."/>
            <person name="Casella S."/>
            <person name="Squartini A."/>
        </authorList>
    </citation>
    <scope>NUCLEOTIDE SEQUENCE [LARGE SCALE GENOMIC DNA]</scope>
    <source>
        <strain evidence="3 5">HCNT1</strain>
    </source>
</reference>
<dbReference type="Pfam" id="PF09865">
    <property type="entry name" value="DUF2092"/>
    <property type="match status" value="1"/>
</dbReference>